<sequence length="503" mass="55855">MFARGWQAELIEHCLNVFDDECIIPVAQITASVPFSIISQIQFEGAADRKLKTSLTTGSQLRHIGQGLRVVNVPITLFNDDTSGNSSKKWNKFESWSFTLAGLPFKESQLQENINFICTSKYVSAVESGTVIAMSLRTLRNGIKVYDSVLQVLGDNPAQSTIVSHIGHRSKHPCRMCNCPGDCYEPHTFERTKNLLLNTKQQLLNKVIDSKTALKSLAENGISDKFFAKFAENHFSTPSMNPFLGTKNERPYFSGAADAPVEVLHCVLLGVVKHTARATIPVNNKAAQSLKGVIEGLSQDCLKTKIQGHSVVQYVKSLNGKDFCSLIQLAPFAFYHVCDETELKLWTSLADLTAHIYGNAIFDLDSYTSDLNCYLDIFVLNASQSKHFRDLATVKLHLLRHLPWQVDQYGLPAFSATEIFESFNKIIRSGVLHSSRLDASKDVAGSFATKLSVSHILDGGSFKLNGTFQSNDPTKRNNQLLNYKVYSRLGNSVLLDPPMKFCS</sequence>
<accession>A0A1Y2CTZ6</accession>
<gene>
    <name evidence="1" type="ORF">BCR33DRAFT_839296</name>
</gene>
<dbReference type="OrthoDB" id="2157241at2759"/>
<organism evidence="1 2">
    <name type="scientific">Rhizoclosmatium globosum</name>
    <dbReference type="NCBI Taxonomy" id="329046"/>
    <lineage>
        <taxon>Eukaryota</taxon>
        <taxon>Fungi</taxon>
        <taxon>Fungi incertae sedis</taxon>
        <taxon>Chytridiomycota</taxon>
        <taxon>Chytridiomycota incertae sedis</taxon>
        <taxon>Chytridiomycetes</taxon>
        <taxon>Chytridiales</taxon>
        <taxon>Chytriomycetaceae</taxon>
        <taxon>Rhizoclosmatium</taxon>
    </lineage>
</organism>
<protein>
    <submittedName>
        <fullName evidence="1">Uncharacterized protein</fullName>
    </submittedName>
</protein>
<evidence type="ECO:0000313" key="1">
    <source>
        <dbReference type="EMBL" id="ORY50501.1"/>
    </source>
</evidence>
<keyword evidence="2" id="KW-1185">Reference proteome</keyword>
<dbReference type="PANTHER" id="PTHR31912">
    <property type="entry name" value="IP13529P"/>
    <property type="match status" value="1"/>
</dbReference>
<proteinExistence type="predicted"/>
<reference evidence="1 2" key="1">
    <citation type="submission" date="2016-07" db="EMBL/GenBank/DDBJ databases">
        <title>Pervasive Adenine N6-methylation of Active Genes in Fungi.</title>
        <authorList>
            <consortium name="DOE Joint Genome Institute"/>
            <person name="Mondo S.J."/>
            <person name="Dannebaum R.O."/>
            <person name="Kuo R.C."/>
            <person name="Labutti K."/>
            <person name="Haridas S."/>
            <person name="Kuo A."/>
            <person name="Salamov A."/>
            <person name="Ahrendt S.R."/>
            <person name="Lipzen A."/>
            <person name="Sullivan W."/>
            <person name="Andreopoulos W.B."/>
            <person name="Clum A."/>
            <person name="Lindquist E."/>
            <person name="Daum C."/>
            <person name="Ramamoorthy G.K."/>
            <person name="Gryganskyi A."/>
            <person name="Culley D."/>
            <person name="Magnuson J.K."/>
            <person name="James T.Y."/>
            <person name="O'Malley M.A."/>
            <person name="Stajich J.E."/>
            <person name="Spatafora J.W."/>
            <person name="Visel A."/>
            <person name="Grigoriev I.V."/>
        </authorList>
    </citation>
    <scope>NUCLEOTIDE SEQUENCE [LARGE SCALE GENOMIC DNA]</scope>
    <source>
        <strain evidence="1 2">JEL800</strain>
    </source>
</reference>
<dbReference type="Proteomes" id="UP000193642">
    <property type="component" value="Unassembled WGS sequence"/>
</dbReference>
<dbReference type="EMBL" id="MCGO01000007">
    <property type="protein sequence ID" value="ORY50501.1"/>
    <property type="molecule type" value="Genomic_DNA"/>
</dbReference>
<evidence type="ECO:0000313" key="2">
    <source>
        <dbReference type="Proteomes" id="UP000193642"/>
    </source>
</evidence>
<dbReference type="STRING" id="329046.A0A1Y2CTZ6"/>
<comment type="caution">
    <text evidence="1">The sequence shown here is derived from an EMBL/GenBank/DDBJ whole genome shotgun (WGS) entry which is preliminary data.</text>
</comment>
<name>A0A1Y2CTZ6_9FUNG</name>
<dbReference type="AlphaFoldDB" id="A0A1Y2CTZ6"/>
<dbReference type="PANTHER" id="PTHR31912:SF34">
    <property type="entry name" value="NOTOCHORD-RELATED PROTEIN"/>
    <property type="match status" value="1"/>
</dbReference>